<organism evidence="2 3">
    <name type="scientific">Svornostia abyssi</name>
    <dbReference type="NCBI Taxonomy" id="2898438"/>
    <lineage>
        <taxon>Bacteria</taxon>
        <taxon>Bacillati</taxon>
        <taxon>Actinomycetota</taxon>
        <taxon>Thermoleophilia</taxon>
        <taxon>Solirubrobacterales</taxon>
        <taxon>Baekduiaceae</taxon>
        <taxon>Svornostia</taxon>
    </lineage>
</organism>
<reference evidence="3" key="1">
    <citation type="submission" date="2021-11" db="EMBL/GenBank/DDBJ databases">
        <title>Cultivation dependent microbiological survey of springs from the worlds oldest radium mine currently devoted to the extraction of radon-saturated water.</title>
        <authorList>
            <person name="Kapinusova G."/>
            <person name="Smrhova T."/>
            <person name="Strejcek M."/>
            <person name="Suman J."/>
            <person name="Jani K."/>
            <person name="Pajer P."/>
            <person name="Uhlik O."/>
        </authorList>
    </citation>
    <scope>NUCLEOTIDE SEQUENCE [LARGE SCALE GENOMIC DNA]</scope>
    <source>
        <strain evidence="3">J379</strain>
    </source>
</reference>
<name>A0ABY5PF90_9ACTN</name>
<evidence type="ECO:0000313" key="3">
    <source>
        <dbReference type="Proteomes" id="UP001058860"/>
    </source>
</evidence>
<evidence type="ECO:0000313" key="2">
    <source>
        <dbReference type="EMBL" id="UUY03308.1"/>
    </source>
</evidence>
<feature type="chain" id="PRO_5045228765" evidence="1">
    <location>
        <begin position="23"/>
        <end position="333"/>
    </location>
</feature>
<keyword evidence="3" id="KW-1185">Reference proteome</keyword>
<dbReference type="RefSeq" id="WP_353863818.1">
    <property type="nucleotide sequence ID" value="NZ_CP088295.1"/>
</dbReference>
<sequence length="333" mass="35092">MRVPVVIAALALSLLVPTQAGATTTFGTDLNRAPDDGMVDCTTLPPWGVPTFADSCTWYSTISATENHIVPEGIGVITRARVRVGRVTGPMQFAIGRAQVDRNKEPGQGTLCCVWRPAGPEFTPAPSAVTEVVLNEPVQRVRDFASNQDLFDNLGLSVLQAGVPIPAAPAVSPIGSTSTAGACWPAVQRGNSYCMPGGPGNYAVLFNADWEYTPTGAGGDVSVNLAREFAWVRRNEARVRLLCQLARECAGLLRLQNRKAPGAAAAAAASATVTYGSARFKIAAGATKTVEVKLGASGRKLMRRRRTVTVWANSTTGSGASTRVVSAKLKLKR</sequence>
<dbReference type="Proteomes" id="UP001058860">
    <property type="component" value="Chromosome"/>
</dbReference>
<accession>A0ABY5PF90</accession>
<feature type="signal peptide" evidence="1">
    <location>
        <begin position="1"/>
        <end position="22"/>
    </location>
</feature>
<proteinExistence type="predicted"/>
<protein>
    <submittedName>
        <fullName evidence="2">Uncharacterized protein</fullName>
    </submittedName>
</protein>
<dbReference type="EMBL" id="CP088295">
    <property type="protein sequence ID" value="UUY03308.1"/>
    <property type="molecule type" value="Genomic_DNA"/>
</dbReference>
<keyword evidence="1" id="KW-0732">Signal</keyword>
<gene>
    <name evidence="2" type="ORF">LRS13_21975</name>
</gene>
<evidence type="ECO:0000256" key="1">
    <source>
        <dbReference type="SAM" id="SignalP"/>
    </source>
</evidence>